<dbReference type="AlphaFoldDB" id="A0A6A6QWD2"/>
<gene>
    <name evidence="3" type="ORF">BU16DRAFT_561014</name>
</gene>
<organism evidence="3 4">
    <name type="scientific">Lophium mytilinum</name>
    <dbReference type="NCBI Taxonomy" id="390894"/>
    <lineage>
        <taxon>Eukaryota</taxon>
        <taxon>Fungi</taxon>
        <taxon>Dikarya</taxon>
        <taxon>Ascomycota</taxon>
        <taxon>Pezizomycotina</taxon>
        <taxon>Dothideomycetes</taxon>
        <taxon>Pleosporomycetidae</taxon>
        <taxon>Mytilinidiales</taxon>
        <taxon>Mytilinidiaceae</taxon>
        <taxon>Lophium</taxon>
    </lineage>
</organism>
<evidence type="ECO:0000259" key="2">
    <source>
        <dbReference type="Pfam" id="PF12735"/>
    </source>
</evidence>
<feature type="region of interest" description="Disordered" evidence="1">
    <location>
        <begin position="381"/>
        <end position="415"/>
    </location>
</feature>
<evidence type="ECO:0000313" key="3">
    <source>
        <dbReference type="EMBL" id="KAF2496180.1"/>
    </source>
</evidence>
<name>A0A6A6QWD2_9PEZI</name>
<sequence length="572" mass="62700">MSTVEPAEERPRGSVEFAESSVLEVLAPSSSVDIEELLQSWDGSVEDETSSILPFVSQRQFLLFDELLPVMVVLRTPQIEESTLKSYLSRLAINLELYAVNTAPNPEAETFTPPTKELLYSETIKDSFDPIVCIHESEANTHIYVVWKVEVFISRPRARLNKPGLYFAPAASLKPPAKIKKTVIQDEYLPSKVPTALNLLQSFRDEPGLEGVVPHLSAMRISKVAPTAPIARELMRPVRSGQRRLFKVVPALIWRIRYSRWQSSLKDTAVIASLDLEIAHITSCSVAIDSVELVLQGGHVEPYGDAKSTVCNPGDQVTLLYKLIPDAVVVGAPVEEIGVQQLDLKISAKALASEDCRPKLSIDWRTTVDFSVGSNPALRGFNTLGRSTGTQRSKPPGPDSLPPAQGDLSAAEETEPQDINISLTISGPSRVKVGGIFHWDVFIVNRSDKARKLAVLVIPKRRRSDLEKHRPLSSTSSTGKQQGKDELLTKAVVDDNIVYAKQKNARQEPADLVSLTTDVRIGHLSPGACYTAELKFLALASGVLSVDALRVVDLATQEATDIRDLPSIIAKE</sequence>
<dbReference type="Pfam" id="PF12735">
    <property type="entry name" value="IgD3_Trs65"/>
    <property type="match status" value="1"/>
</dbReference>
<feature type="domain" description="Trafficking protein particle complex II-specific subunit 65 IgD3" evidence="2">
    <location>
        <begin position="398"/>
        <end position="569"/>
    </location>
</feature>
<evidence type="ECO:0000256" key="1">
    <source>
        <dbReference type="SAM" id="MobiDB-lite"/>
    </source>
</evidence>
<dbReference type="GO" id="GO:1990071">
    <property type="term" value="C:TRAPPII protein complex"/>
    <property type="evidence" value="ECO:0007669"/>
    <property type="project" value="InterPro"/>
</dbReference>
<reference evidence="3" key="1">
    <citation type="journal article" date="2020" name="Stud. Mycol.">
        <title>101 Dothideomycetes genomes: a test case for predicting lifestyles and emergence of pathogens.</title>
        <authorList>
            <person name="Haridas S."/>
            <person name="Albert R."/>
            <person name="Binder M."/>
            <person name="Bloem J."/>
            <person name="Labutti K."/>
            <person name="Salamov A."/>
            <person name="Andreopoulos B."/>
            <person name="Baker S."/>
            <person name="Barry K."/>
            <person name="Bills G."/>
            <person name="Bluhm B."/>
            <person name="Cannon C."/>
            <person name="Castanera R."/>
            <person name="Culley D."/>
            <person name="Daum C."/>
            <person name="Ezra D."/>
            <person name="Gonzalez J."/>
            <person name="Henrissat B."/>
            <person name="Kuo A."/>
            <person name="Liang C."/>
            <person name="Lipzen A."/>
            <person name="Lutzoni F."/>
            <person name="Magnuson J."/>
            <person name="Mondo S."/>
            <person name="Nolan M."/>
            <person name="Ohm R."/>
            <person name="Pangilinan J."/>
            <person name="Park H.-J."/>
            <person name="Ramirez L."/>
            <person name="Alfaro M."/>
            <person name="Sun H."/>
            <person name="Tritt A."/>
            <person name="Yoshinaga Y."/>
            <person name="Zwiers L.-H."/>
            <person name="Turgeon B."/>
            <person name="Goodwin S."/>
            <person name="Spatafora J."/>
            <person name="Crous P."/>
            <person name="Grigoriev I."/>
        </authorList>
    </citation>
    <scope>NUCLEOTIDE SEQUENCE</scope>
    <source>
        <strain evidence="3">CBS 269.34</strain>
    </source>
</reference>
<dbReference type="EMBL" id="MU004188">
    <property type="protein sequence ID" value="KAF2496180.1"/>
    <property type="molecule type" value="Genomic_DNA"/>
</dbReference>
<feature type="compositionally biased region" description="Polar residues" evidence="1">
    <location>
        <begin position="384"/>
        <end position="393"/>
    </location>
</feature>
<accession>A0A6A6QWD2</accession>
<evidence type="ECO:0000313" key="4">
    <source>
        <dbReference type="Proteomes" id="UP000799750"/>
    </source>
</evidence>
<dbReference type="InterPro" id="IPR024662">
    <property type="entry name" value="Trs65"/>
</dbReference>
<proteinExistence type="predicted"/>
<dbReference type="InterPro" id="IPR055420">
    <property type="entry name" value="IgD3_Trs65"/>
</dbReference>
<dbReference type="GO" id="GO:0006891">
    <property type="term" value="P:intra-Golgi vesicle-mediated transport"/>
    <property type="evidence" value="ECO:0007669"/>
    <property type="project" value="InterPro"/>
</dbReference>
<dbReference type="OrthoDB" id="5345392at2759"/>
<dbReference type="PANTHER" id="PTHR28159:SF1">
    <property type="entry name" value="TRAFFICKING PROTEIN PARTICLE COMPLEX II-SPECIFIC SUBUNIT 65"/>
    <property type="match status" value="1"/>
</dbReference>
<dbReference type="GO" id="GO:0005802">
    <property type="term" value="C:trans-Golgi network"/>
    <property type="evidence" value="ECO:0007669"/>
    <property type="project" value="TreeGrafter"/>
</dbReference>
<keyword evidence="4" id="KW-1185">Reference proteome</keyword>
<protein>
    <recommendedName>
        <fullName evidence="2">Trafficking protein particle complex II-specific subunit 65 IgD3 domain-containing protein</fullName>
    </recommendedName>
</protein>
<dbReference type="PANTHER" id="PTHR28159">
    <property type="entry name" value="TRAFFICKING PROTEIN PARTICLE COMPLEX II-SPECIFIC SUBUNIT 65"/>
    <property type="match status" value="1"/>
</dbReference>
<dbReference type="Proteomes" id="UP000799750">
    <property type="component" value="Unassembled WGS sequence"/>
</dbReference>